<dbReference type="Proteomes" id="UP001254832">
    <property type="component" value="Unassembled WGS sequence"/>
</dbReference>
<accession>A0AAP5H8D1</accession>
<dbReference type="AlphaFoldDB" id="A0AAP5H8D1"/>
<keyword evidence="1" id="KW-0472">Membrane</keyword>
<comment type="caution">
    <text evidence="2">The sequence shown here is derived from an EMBL/GenBank/DDBJ whole genome shotgun (WGS) entry which is preliminary data.</text>
</comment>
<name>A0AAP5H8D1_PAEAM</name>
<feature type="transmembrane region" description="Helical" evidence="1">
    <location>
        <begin position="21"/>
        <end position="46"/>
    </location>
</feature>
<proteinExistence type="predicted"/>
<reference evidence="2" key="1">
    <citation type="submission" date="2023-07" db="EMBL/GenBank/DDBJ databases">
        <title>Sorghum-associated microbial communities from plants grown in Nebraska, USA.</title>
        <authorList>
            <person name="Schachtman D."/>
        </authorList>
    </citation>
    <scope>NUCLEOTIDE SEQUENCE</scope>
    <source>
        <strain evidence="2">BE80</strain>
    </source>
</reference>
<evidence type="ECO:0000313" key="3">
    <source>
        <dbReference type="Proteomes" id="UP001254832"/>
    </source>
</evidence>
<dbReference type="EMBL" id="JAVDTR010000021">
    <property type="protein sequence ID" value="MDR6727001.1"/>
    <property type="molecule type" value="Genomic_DNA"/>
</dbReference>
<evidence type="ECO:0000313" key="2">
    <source>
        <dbReference type="EMBL" id="MDR6727001.1"/>
    </source>
</evidence>
<protein>
    <submittedName>
        <fullName evidence="2">Uncharacterized protein</fullName>
    </submittedName>
</protein>
<sequence length="48" mass="5540">MTKYITEITDLMRKYPRASAVILSAITINLIYTLGKNIGTFIYQLIWS</sequence>
<gene>
    <name evidence="2" type="ORF">J2W91_005526</name>
</gene>
<organism evidence="2 3">
    <name type="scientific">Paenibacillus amylolyticus</name>
    <dbReference type="NCBI Taxonomy" id="1451"/>
    <lineage>
        <taxon>Bacteria</taxon>
        <taxon>Bacillati</taxon>
        <taxon>Bacillota</taxon>
        <taxon>Bacilli</taxon>
        <taxon>Bacillales</taxon>
        <taxon>Paenibacillaceae</taxon>
        <taxon>Paenibacillus</taxon>
    </lineage>
</organism>
<evidence type="ECO:0000256" key="1">
    <source>
        <dbReference type="SAM" id="Phobius"/>
    </source>
</evidence>
<keyword evidence="1" id="KW-1133">Transmembrane helix</keyword>
<keyword evidence="1" id="KW-0812">Transmembrane</keyword>